<dbReference type="SMART" id="SM00421">
    <property type="entry name" value="HTH_LUXR"/>
    <property type="match status" value="1"/>
</dbReference>
<name>A0ABS8CKN9_9RHOB</name>
<dbReference type="Proteomes" id="UP001198571">
    <property type="component" value="Unassembled WGS sequence"/>
</dbReference>
<feature type="domain" description="HTH luxR-type" evidence="1">
    <location>
        <begin position="296"/>
        <end position="353"/>
    </location>
</feature>
<gene>
    <name evidence="2" type="ORF">H0485_08060</name>
</gene>
<evidence type="ECO:0000259" key="1">
    <source>
        <dbReference type="SMART" id="SM00421"/>
    </source>
</evidence>
<comment type="caution">
    <text evidence="2">The sequence shown here is derived from an EMBL/GenBank/DDBJ whole genome shotgun (WGS) entry which is preliminary data.</text>
</comment>
<dbReference type="Pfam" id="PF00196">
    <property type="entry name" value="GerE"/>
    <property type="match status" value="1"/>
</dbReference>
<dbReference type="Gene3D" id="1.10.10.10">
    <property type="entry name" value="Winged helix-like DNA-binding domain superfamily/Winged helix DNA-binding domain"/>
    <property type="match status" value="1"/>
</dbReference>
<dbReference type="EMBL" id="JACDXX010000006">
    <property type="protein sequence ID" value="MCB5409952.1"/>
    <property type="molecule type" value="Genomic_DNA"/>
</dbReference>
<keyword evidence="3" id="KW-1185">Reference proteome</keyword>
<accession>A0ABS8CKN9</accession>
<protein>
    <submittedName>
        <fullName evidence="2">Helix-turn-helix transcriptional regulator</fullName>
    </submittedName>
</protein>
<dbReference type="InterPro" id="IPR036388">
    <property type="entry name" value="WH-like_DNA-bd_sf"/>
</dbReference>
<organism evidence="2 3">
    <name type="scientific">Pseudogemmobacter faecipullorum</name>
    <dbReference type="NCBI Taxonomy" id="2755041"/>
    <lineage>
        <taxon>Bacteria</taxon>
        <taxon>Pseudomonadati</taxon>
        <taxon>Pseudomonadota</taxon>
        <taxon>Alphaproteobacteria</taxon>
        <taxon>Rhodobacterales</taxon>
        <taxon>Paracoccaceae</taxon>
        <taxon>Pseudogemmobacter</taxon>
    </lineage>
</organism>
<reference evidence="2 3" key="1">
    <citation type="submission" date="2020-07" db="EMBL/GenBank/DDBJ databases">
        <title>Pseudogemmobacter sp. nov., isolated from poultry manure in Taiwan.</title>
        <authorList>
            <person name="Lin S.-Y."/>
            <person name="Tang Y.-S."/>
            <person name="Young C.-C."/>
        </authorList>
    </citation>
    <scope>NUCLEOTIDE SEQUENCE [LARGE SCALE GENOMIC DNA]</scope>
    <source>
        <strain evidence="2 3">CC-YST710</strain>
    </source>
</reference>
<dbReference type="RefSeq" id="WP_226934859.1">
    <property type="nucleotide sequence ID" value="NZ_JACDXX010000006.1"/>
</dbReference>
<dbReference type="InterPro" id="IPR000792">
    <property type="entry name" value="Tscrpt_reg_LuxR_C"/>
</dbReference>
<evidence type="ECO:0000313" key="3">
    <source>
        <dbReference type="Proteomes" id="UP001198571"/>
    </source>
</evidence>
<proteinExistence type="predicted"/>
<dbReference type="SUPFAM" id="SSF46894">
    <property type="entry name" value="C-terminal effector domain of the bipartite response regulators"/>
    <property type="match status" value="1"/>
</dbReference>
<evidence type="ECO:0000313" key="2">
    <source>
        <dbReference type="EMBL" id="MCB5409952.1"/>
    </source>
</evidence>
<dbReference type="InterPro" id="IPR016032">
    <property type="entry name" value="Sig_transdc_resp-reg_C-effctor"/>
</dbReference>
<sequence length="362" mass="39637">MDAADELVPLIYACLLGEAHWADFIRRLAVLADVECTTLFFHDSQCGKGAVTLQSGIPDEAQREYLSHYGALNPWMWQVGRTPVGTAIVGEQLVARDKFHRTEYYNDFLRRFDQETGVGVTIERTESRFMLLSTLSGDVDEERNAARARLLSRLAPHLRRASEFYRRNQLSGIGADLTDWLSETGGAGFALVDPVGRASHISILAEKYLSDGQAAYLAPNATLRFRNPGIQSALQQMQLGPRDVLPITHQDNGFHITLMPVGQNEGNLAFCGQTVAVVFTPALVRTAPQVLEFARRFGLTPAETRVLTAILDGQRPAEIAAAASLSVETVRSQLKSVFSKTGSNGQPQLIRMATGLAGLDPL</sequence>